<sequence>MTDATDAVEIYLPATDEPLIVAVHDVAALREGLAAYLPKAVHGTPMRVYHLRRPRLPSGFPDHELQVVVDGDRGVGALRYMADGVWFSLGTPPPADVDAVGVLYSYPGDGELPLAEVWKAVEEFTETAERPTVIEWQDDPDDF</sequence>
<keyword evidence="2" id="KW-1185">Reference proteome</keyword>
<reference evidence="1" key="1">
    <citation type="submission" date="2023-03" db="EMBL/GenBank/DDBJ databases">
        <title>Actinorhabdospora filicis NBRC 111898.</title>
        <authorList>
            <person name="Ichikawa N."/>
            <person name="Sato H."/>
            <person name="Tonouchi N."/>
        </authorList>
    </citation>
    <scope>NUCLEOTIDE SEQUENCE</scope>
    <source>
        <strain evidence="1">NBRC 111898</strain>
    </source>
</reference>
<dbReference type="EMBL" id="BSTX01000002">
    <property type="protein sequence ID" value="GLZ77940.1"/>
    <property type="molecule type" value="Genomic_DNA"/>
</dbReference>
<comment type="caution">
    <text evidence="1">The sequence shown here is derived from an EMBL/GenBank/DDBJ whole genome shotgun (WGS) entry which is preliminary data.</text>
</comment>
<name>A0A9W6SL62_9ACTN</name>
<evidence type="ECO:0000313" key="1">
    <source>
        <dbReference type="EMBL" id="GLZ77940.1"/>
    </source>
</evidence>
<dbReference type="Pfam" id="PF14430">
    <property type="entry name" value="Imm1"/>
    <property type="match status" value="1"/>
</dbReference>
<evidence type="ECO:0000313" key="2">
    <source>
        <dbReference type="Proteomes" id="UP001165079"/>
    </source>
</evidence>
<dbReference type="InterPro" id="IPR025680">
    <property type="entry name" value="DddI"/>
</dbReference>
<evidence type="ECO:0008006" key="3">
    <source>
        <dbReference type="Google" id="ProtNLM"/>
    </source>
</evidence>
<proteinExistence type="predicted"/>
<gene>
    <name evidence="1" type="ORF">Afil01_27470</name>
</gene>
<accession>A0A9W6SL62</accession>
<dbReference type="RefSeq" id="WP_285663119.1">
    <property type="nucleotide sequence ID" value="NZ_BSTX01000002.1"/>
</dbReference>
<protein>
    <recommendedName>
        <fullName evidence="3">Immunity protein Imm1</fullName>
    </recommendedName>
</protein>
<dbReference type="Proteomes" id="UP001165079">
    <property type="component" value="Unassembled WGS sequence"/>
</dbReference>
<dbReference type="AlphaFoldDB" id="A0A9W6SL62"/>
<organism evidence="1 2">
    <name type="scientific">Actinorhabdospora filicis</name>
    <dbReference type="NCBI Taxonomy" id="1785913"/>
    <lineage>
        <taxon>Bacteria</taxon>
        <taxon>Bacillati</taxon>
        <taxon>Actinomycetota</taxon>
        <taxon>Actinomycetes</taxon>
        <taxon>Micromonosporales</taxon>
        <taxon>Micromonosporaceae</taxon>
        <taxon>Actinorhabdospora</taxon>
    </lineage>
</organism>